<accession>A0AAV7QZ31</accession>
<name>A0AAV7QZ31_PLEWA</name>
<comment type="caution">
    <text evidence="1">The sequence shown here is derived from an EMBL/GenBank/DDBJ whole genome shotgun (WGS) entry which is preliminary data.</text>
</comment>
<gene>
    <name evidence="1" type="ORF">NDU88_010974</name>
</gene>
<keyword evidence="2" id="KW-1185">Reference proteome</keyword>
<sequence>MTEELIRDQCRKRKIQERLWAAKDPSLQEAIDMAKVVEELQRCMRELERKDKSADVMVLSTDAIGAQQEVGALSKKYVFLN</sequence>
<proteinExistence type="predicted"/>
<reference evidence="1" key="1">
    <citation type="journal article" date="2022" name="bioRxiv">
        <title>Sequencing and chromosome-scale assembly of the giantPleurodeles waltlgenome.</title>
        <authorList>
            <person name="Brown T."/>
            <person name="Elewa A."/>
            <person name="Iarovenko S."/>
            <person name="Subramanian E."/>
            <person name="Araus A.J."/>
            <person name="Petzold A."/>
            <person name="Susuki M."/>
            <person name="Suzuki K.-i.T."/>
            <person name="Hayashi T."/>
            <person name="Toyoda A."/>
            <person name="Oliveira C."/>
            <person name="Osipova E."/>
            <person name="Leigh N.D."/>
            <person name="Simon A."/>
            <person name="Yun M.H."/>
        </authorList>
    </citation>
    <scope>NUCLEOTIDE SEQUENCE</scope>
    <source>
        <strain evidence="1">20211129_DDA</strain>
        <tissue evidence="1">Liver</tissue>
    </source>
</reference>
<evidence type="ECO:0000313" key="1">
    <source>
        <dbReference type="EMBL" id="KAJ1144677.1"/>
    </source>
</evidence>
<dbReference type="AlphaFoldDB" id="A0AAV7QZ31"/>
<organism evidence="1 2">
    <name type="scientific">Pleurodeles waltl</name>
    <name type="common">Iberian ribbed newt</name>
    <dbReference type="NCBI Taxonomy" id="8319"/>
    <lineage>
        <taxon>Eukaryota</taxon>
        <taxon>Metazoa</taxon>
        <taxon>Chordata</taxon>
        <taxon>Craniata</taxon>
        <taxon>Vertebrata</taxon>
        <taxon>Euteleostomi</taxon>
        <taxon>Amphibia</taxon>
        <taxon>Batrachia</taxon>
        <taxon>Caudata</taxon>
        <taxon>Salamandroidea</taxon>
        <taxon>Salamandridae</taxon>
        <taxon>Pleurodelinae</taxon>
        <taxon>Pleurodeles</taxon>
    </lineage>
</organism>
<evidence type="ECO:0000313" key="2">
    <source>
        <dbReference type="Proteomes" id="UP001066276"/>
    </source>
</evidence>
<dbReference type="EMBL" id="JANPWB010000010">
    <property type="protein sequence ID" value="KAJ1144677.1"/>
    <property type="molecule type" value="Genomic_DNA"/>
</dbReference>
<dbReference type="Proteomes" id="UP001066276">
    <property type="component" value="Chromosome 6"/>
</dbReference>
<protein>
    <submittedName>
        <fullName evidence="1">Uncharacterized protein</fullName>
    </submittedName>
</protein>